<dbReference type="GO" id="GO:0022904">
    <property type="term" value="P:respiratory electron transport chain"/>
    <property type="evidence" value="ECO:0007669"/>
    <property type="project" value="TreeGrafter"/>
</dbReference>
<dbReference type="InterPro" id="IPR006657">
    <property type="entry name" value="MoPterin_dinucl-bd_dom"/>
</dbReference>
<dbReference type="Pfam" id="PF22117">
    <property type="entry name" value="Fer4_Nqo3"/>
    <property type="match status" value="1"/>
</dbReference>
<dbReference type="Gene3D" id="2.40.40.20">
    <property type="match status" value="1"/>
</dbReference>
<dbReference type="CDD" id="cd00207">
    <property type="entry name" value="fer2"/>
    <property type="match status" value="1"/>
</dbReference>
<dbReference type="PANTHER" id="PTHR43105">
    <property type="entry name" value="RESPIRATORY NITRATE REDUCTASE"/>
    <property type="match status" value="1"/>
</dbReference>
<feature type="domain" description="4Fe-4S Mo/W bis-MGD-type" evidence="11">
    <location>
        <begin position="222"/>
        <end position="278"/>
    </location>
</feature>
<evidence type="ECO:0000259" key="10">
    <source>
        <dbReference type="PROSITE" id="PS51379"/>
    </source>
</evidence>
<evidence type="ECO:0000256" key="5">
    <source>
        <dbReference type="ARBA" id="ARBA00022737"/>
    </source>
</evidence>
<dbReference type="SUPFAM" id="SSF53706">
    <property type="entry name" value="Formate dehydrogenase/DMSO reductase, domains 1-3"/>
    <property type="match status" value="1"/>
</dbReference>
<name>A0A3D8P7D6_9THEO</name>
<feature type="domain" description="2Fe-2S ferredoxin-type" evidence="9">
    <location>
        <begin position="4"/>
        <end position="82"/>
    </location>
</feature>
<evidence type="ECO:0000256" key="7">
    <source>
        <dbReference type="ARBA" id="ARBA00023004"/>
    </source>
</evidence>
<dbReference type="PROSITE" id="PS00198">
    <property type="entry name" value="4FE4S_FER_1"/>
    <property type="match status" value="1"/>
</dbReference>
<comment type="similarity">
    <text evidence="1">In the C-terminal section; belongs to the prokaryotic molybdopterin-containing oxidoreductase family.</text>
</comment>
<dbReference type="InterPro" id="IPR001041">
    <property type="entry name" value="2Fe-2S_ferredoxin-type"/>
</dbReference>
<dbReference type="InterPro" id="IPR019574">
    <property type="entry name" value="NADH_UbQ_OxRdtase_Gsu_4Fe4S-bd"/>
</dbReference>
<dbReference type="GO" id="GO:0016020">
    <property type="term" value="C:membrane"/>
    <property type="evidence" value="ECO:0007669"/>
    <property type="project" value="TreeGrafter"/>
</dbReference>
<dbReference type="InterPro" id="IPR017900">
    <property type="entry name" value="4Fe4S_Fe_S_CS"/>
</dbReference>
<dbReference type="GO" id="GO:0008863">
    <property type="term" value="F:formate dehydrogenase (NAD+) activity"/>
    <property type="evidence" value="ECO:0007669"/>
    <property type="project" value="InterPro"/>
</dbReference>
<organism evidence="13 14">
    <name type="scientific">Ammonifex thiophilus</name>
    <dbReference type="NCBI Taxonomy" id="444093"/>
    <lineage>
        <taxon>Bacteria</taxon>
        <taxon>Bacillati</taxon>
        <taxon>Bacillota</taxon>
        <taxon>Clostridia</taxon>
        <taxon>Thermoanaerobacterales</taxon>
        <taxon>Thermoanaerobacteraceae</taxon>
        <taxon>Ammonifex</taxon>
    </lineage>
</organism>
<dbReference type="Pfam" id="PF10588">
    <property type="entry name" value="NADH-G_4Fe-4S_3"/>
    <property type="match status" value="1"/>
</dbReference>
<dbReference type="FunFam" id="3.10.20.740:FF:000005">
    <property type="entry name" value="NADH:ubiquinone oxidoreductase subunit"/>
    <property type="match status" value="1"/>
</dbReference>
<dbReference type="InterPro" id="IPR041924">
    <property type="entry name" value="Formate_Dh-H_N"/>
</dbReference>
<keyword evidence="8" id="KW-0411">Iron-sulfur</keyword>
<dbReference type="Gene3D" id="2.20.25.90">
    <property type="entry name" value="ADC-like domains"/>
    <property type="match status" value="1"/>
</dbReference>
<dbReference type="SUPFAM" id="SSF54862">
    <property type="entry name" value="4Fe-4S ferredoxins"/>
    <property type="match status" value="1"/>
</dbReference>
<dbReference type="Pfam" id="PF13510">
    <property type="entry name" value="Fer2_4"/>
    <property type="match status" value="1"/>
</dbReference>
<dbReference type="GO" id="GO:0043546">
    <property type="term" value="F:molybdopterin cofactor binding"/>
    <property type="evidence" value="ECO:0007669"/>
    <property type="project" value="InterPro"/>
</dbReference>
<dbReference type="Proteomes" id="UP000256329">
    <property type="component" value="Unassembled WGS sequence"/>
</dbReference>
<dbReference type="InterPro" id="IPR036010">
    <property type="entry name" value="2Fe-2S_ferredoxin-like_sf"/>
</dbReference>
<evidence type="ECO:0000259" key="11">
    <source>
        <dbReference type="PROSITE" id="PS51669"/>
    </source>
</evidence>
<dbReference type="InterPro" id="IPR017896">
    <property type="entry name" value="4Fe4S_Fe-S-bd"/>
</dbReference>
<dbReference type="InterPro" id="IPR054351">
    <property type="entry name" value="NADH_UbQ_OxRdtase_ferredoxin"/>
</dbReference>
<dbReference type="Gene3D" id="3.30.70.20">
    <property type="match status" value="1"/>
</dbReference>
<keyword evidence="7" id="KW-0408">Iron</keyword>
<evidence type="ECO:0000256" key="6">
    <source>
        <dbReference type="ARBA" id="ARBA00023002"/>
    </source>
</evidence>
<dbReference type="PANTHER" id="PTHR43105:SF14">
    <property type="entry name" value="FORMATE DEHYDROGENASE H"/>
    <property type="match status" value="1"/>
</dbReference>
<dbReference type="SMART" id="SM00926">
    <property type="entry name" value="Molybdop_Fe4S4"/>
    <property type="match status" value="1"/>
</dbReference>
<dbReference type="InterPro" id="IPR050123">
    <property type="entry name" value="Prok_molybdopt-oxidoreductase"/>
</dbReference>
<dbReference type="FunFam" id="3.30.70.20:FF:000035">
    <property type="entry name" value="Iron hydrogenase 1"/>
    <property type="match status" value="1"/>
</dbReference>
<dbReference type="GO" id="GO:0051539">
    <property type="term" value="F:4 iron, 4 sulfur cluster binding"/>
    <property type="evidence" value="ECO:0007669"/>
    <property type="project" value="UniProtKB-KW"/>
</dbReference>
<feature type="domain" description="4Fe-4S ferredoxin-type" evidence="10">
    <location>
        <begin position="141"/>
        <end position="160"/>
    </location>
</feature>
<feature type="domain" description="4Fe-4S ferredoxin-type" evidence="10">
    <location>
        <begin position="184"/>
        <end position="213"/>
    </location>
</feature>
<evidence type="ECO:0000256" key="2">
    <source>
        <dbReference type="ARBA" id="ARBA00022485"/>
    </source>
</evidence>
<dbReference type="Pfam" id="PF04879">
    <property type="entry name" value="Molybdop_Fe4S4"/>
    <property type="match status" value="1"/>
</dbReference>
<dbReference type="GO" id="GO:0046872">
    <property type="term" value="F:metal ion binding"/>
    <property type="evidence" value="ECO:0007669"/>
    <property type="project" value="UniProtKB-KW"/>
</dbReference>
<dbReference type="Pfam" id="PF00384">
    <property type="entry name" value="Molybdopterin"/>
    <property type="match status" value="1"/>
</dbReference>
<dbReference type="SMART" id="SM00929">
    <property type="entry name" value="NADH-G_4Fe-4S_3"/>
    <property type="match status" value="1"/>
</dbReference>
<protein>
    <submittedName>
        <fullName evidence="13">Formate dehydrogenase subunit alpha</fullName>
    </submittedName>
</protein>
<dbReference type="PROSITE" id="PS51669">
    <property type="entry name" value="4FE4S_MOW_BIS_MGD"/>
    <property type="match status" value="1"/>
</dbReference>
<keyword evidence="4" id="KW-0479">Metal-binding</keyword>
<dbReference type="InterPro" id="IPR006963">
    <property type="entry name" value="Mopterin_OxRdtase_4Fe-4S_dom"/>
</dbReference>
<comment type="caution">
    <text evidence="13">The sequence shown here is derived from an EMBL/GenBank/DDBJ whole genome shotgun (WGS) entry which is preliminary data.</text>
</comment>
<feature type="domain" description="4Fe-4S His(Cys)3-ligated-type" evidence="12">
    <location>
        <begin position="82"/>
        <end position="121"/>
    </location>
</feature>
<keyword evidence="2" id="KW-0004">4Fe-4S</keyword>
<reference evidence="13 14" key="1">
    <citation type="submission" date="2018-08" db="EMBL/GenBank/DDBJ databases">
        <title>Form III RuBisCO-mediated autotrophy in Thermodesulfobium bacteria.</title>
        <authorList>
            <person name="Toshchakov S.V."/>
            <person name="Kublanov I.V."/>
            <person name="Frolov E."/>
            <person name="Bonch-Osmolovskaya E.A."/>
            <person name="Tourova T.P."/>
            <person name="Chernych N.A."/>
            <person name="Lebedinsky A.V."/>
        </authorList>
    </citation>
    <scope>NUCLEOTIDE SEQUENCE [LARGE SCALE GENOMIC DNA]</scope>
    <source>
        <strain evidence="13 14">SR</strain>
    </source>
</reference>
<keyword evidence="6" id="KW-0560">Oxidoreductase</keyword>
<dbReference type="Gene3D" id="3.10.20.740">
    <property type="match status" value="1"/>
</dbReference>
<dbReference type="PROSITE" id="PS51839">
    <property type="entry name" value="4FE4S_HC3"/>
    <property type="match status" value="1"/>
</dbReference>
<dbReference type="InterPro" id="IPR006656">
    <property type="entry name" value="Mopterin_OxRdtase"/>
</dbReference>
<keyword evidence="3" id="KW-0001">2Fe-2S</keyword>
<dbReference type="PROSITE" id="PS51085">
    <property type="entry name" value="2FE2S_FER_2"/>
    <property type="match status" value="1"/>
</dbReference>
<dbReference type="OrthoDB" id="9803192at2"/>
<dbReference type="GO" id="GO:0051537">
    <property type="term" value="F:2 iron, 2 sulfur cluster binding"/>
    <property type="evidence" value="ECO:0007669"/>
    <property type="project" value="UniProtKB-KW"/>
</dbReference>
<sequence>MERKMVTLVINGKEVTVPEGTTILEAARQAGIYIPTLCHDPELSPWGGCRLCIVEVRGWKELPAACITPVRHGMVVETESPAVRHARYTLIELLLANHPEDCLTCERTGSCALQDLAYRYGVRRTRFEGEKRNYPIEDSNPFIVRDMNKCILCGLCVRVCSEIMGKAVIDFAYRGVRTKITPPFELPLEKAGCVFCGNCIAVCPVGALFPKPMWGQGRHWEVKKVKTVCPYCGTGCSFYLVVKNDRVIGVQSCPEAPVNGRWLCVKGRFGFGFIHHRDRLKMPLIRDPFLFAKVTWPTALGRVARRLREVKEKYGPDAIGVLASARITNEEAYLLNKFARAVLGTNNIDHCARLCHAPTLVALREAFGSGAATNPLAEIPEADFILVIGSNTTETHPVAAIQIQKALRRGAVLAVIDPRRTEIASRAHYHLQLRPGTDIALLNAMAHVCLQENLWNQEFVIYRTENFAAFREAAMQYPPSLAAAITGVPEALIVEVARRYARAKNAVIIYTMGVTQHTCGTNNVYAIANLALLCGHVGRKGSGVLPLRGQNNVQGACDMGALPDYLPGYQAVTDPSLRAKFATAWGVEIPDHPGLTATEMFEAAAEGRIKALYIVGENPMVTEADTGLVKKALENLEFLVVQDIFLTETARFAHVVLPAASFAEKDGTFTNTERRIQRVRRAISPVGEAKPDWEIVTLLAREMGHPWDYSSPAAIMEEIAQLTPIYGGVSYERLEVEPEGIFWPCPHPEHPGTPILHQENFARGKGRFHPVHFAPPDEQPDKDYPFLLITGRYLTHYHSGTMTRRTPLGFYQETLLEMNPQDMAELGIKPRDRVLISSRHGVLKIEATPNSNLPRGVVFATFHDAENPINTLVGHRCDPRAKIPAFKGVAVRIEKAVR</sequence>
<dbReference type="EMBL" id="QSLN01000002">
    <property type="protein sequence ID" value="RDV84335.1"/>
    <property type="molecule type" value="Genomic_DNA"/>
</dbReference>
<dbReference type="Gene3D" id="3.40.228.10">
    <property type="entry name" value="Dimethylsulfoxide Reductase, domain 2"/>
    <property type="match status" value="1"/>
</dbReference>
<proteinExistence type="inferred from homology"/>
<dbReference type="SUPFAM" id="SSF50692">
    <property type="entry name" value="ADC-like"/>
    <property type="match status" value="1"/>
</dbReference>
<dbReference type="GO" id="GO:0015942">
    <property type="term" value="P:formate metabolic process"/>
    <property type="evidence" value="ECO:0007669"/>
    <property type="project" value="InterPro"/>
</dbReference>
<dbReference type="InterPro" id="IPR006478">
    <property type="entry name" value="Formate_DH_asu"/>
</dbReference>
<evidence type="ECO:0000313" key="14">
    <source>
        <dbReference type="Proteomes" id="UP000256329"/>
    </source>
</evidence>
<gene>
    <name evidence="13" type="ORF">DXX99_03260</name>
</gene>
<dbReference type="AlphaFoldDB" id="A0A3D8P7D6"/>
<dbReference type="PIRSF" id="PIRSF036643">
    <property type="entry name" value="FDH_alpha"/>
    <property type="match status" value="1"/>
</dbReference>
<dbReference type="SUPFAM" id="SSF54292">
    <property type="entry name" value="2Fe-2S ferredoxin-like"/>
    <property type="match status" value="1"/>
</dbReference>
<evidence type="ECO:0000259" key="9">
    <source>
        <dbReference type="PROSITE" id="PS51085"/>
    </source>
</evidence>
<dbReference type="NCBIfam" id="TIGR01591">
    <property type="entry name" value="Fdh-alpha"/>
    <property type="match status" value="1"/>
</dbReference>
<evidence type="ECO:0000256" key="1">
    <source>
        <dbReference type="ARBA" id="ARBA00007023"/>
    </source>
</evidence>
<dbReference type="CDD" id="cd02753">
    <property type="entry name" value="MopB_Formate-Dh-H"/>
    <property type="match status" value="1"/>
</dbReference>
<keyword evidence="14" id="KW-1185">Reference proteome</keyword>
<accession>A0A3D8P7D6</accession>
<dbReference type="GO" id="GO:0003954">
    <property type="term" value="F:NADH dehydrogenase activity"/>
    <property type="evidence" value="ECO:0007669"/>
    <property type="project" value="TreeGrafter"/>
</dbReference>
<evidence type="ECO:0000256" key="8">
    <source>
        <dbReference type="ARBA" id="ARBA00023014"/>
    </source>
</evidence>
<dbReference type="Pfam" id="PF01568">
    <property type="entry name" value="Molydop_binding"/>
    <property type="match status" value="1"/>
</dbReference>
<dbReference type="PROSITE" id="PS00551">
    <property type="entry name" value="MOLYBDOPTERIN_PROK_1"/>
    <property type="match status" value="1"/>
</dbReference>
<evidence type="ECO:0000256" key="4">
    <source>
        <dbReference type="ARBA" id="ARBA00022723"/>
    </source>
</evidence>
<dbReference type="InterPro" id="IPR009010">
    <property type="entry name" value="Asp_de-COase-like_dom_sf"/>
</dbReference>
<evidence type="ECO:0000313" key="13">
    <source>
        <dbReference type="EMBL" id="RDV84335.1"/>
    </source>
</evidence>
<dbReference type="InterPro" id="IPR027467">
    <property type="entry name" value="MopterinOxRdtase_cofactor_BS"/>
</dbReference>
<evidence type="ECO:0000256" key="3">
    <source>
        <dbReference type="ARBA" id="ARBA00022714"/>
    </source>
</evidence>
<keyword evidence="5" id="KW-0677">Repeat</keyword>
<evidence type="ECO:0000259" key="12">
    <source>
        <dbReference type="PROSITE" id="PS51839"/>
    </source>
</evidence>
<dbReference type="PROSITE" id="PS51379">
    <property type="entry name" value="4FE4S_FER_2"/>
    <property type="match status" value="2"/>
</dbReference>
<dbReference type="Gene3D" id="3.40.50.740">
    <property type="match status" value="1"/>
</dbReference>